<evidence type="ECO:0000313" key="1">
    <source>
        <dbReference type="EMBL" id="KAL3267483.1"/>
    </source>
</evidence>
<comment type="caution">
    <text evidence="1">The sequence shown here is derived from an EMBL/GenBank/DDBJ whole genome shotgun (WGS) entry which is preliminary data.</text>
</comment>
<protein>
    <submittedName>
        <fullName evidence="1">Uncharacterized protein</fullName>
    </submittedName>
</protein>
<sequence length="101" mass="12287">MQMENCSNNFHYFSFRRIIKKNYTKKTCYTINNNELSERVISYFTTKRYLFIFYEFLQIECATILNELMIRDVVKLKNYSPYGCNSIYKNIIFLLIDVLDD</sequence>
<organism evidence="1 2">
    <name type="scientific">Cryptolaemus montrouzieri</name>
    <dbReference type="NCBI Taxonomy" id="559131"/>
    <lineage>
        <taxon>Eukaryota</taxon>
        <taxon>Metazoa</taxon>
        <taxon>Ecdysozoa</taxon>
        <taxon>Arthropoda</taxon>
        <taxon>Hexapoda</taxon>
        <taxon>Insecta</taxon>
        <taxon>Pterygota</taxon>
        <taxon>Neoptera</taxon>
        <taxon>Endopterygota</taxon>
        <taxon>Coleoptera</taxon>
        <taxon>Polyphaga</taxon>
        <taxon>Cucujiformia</taxon>
        <taxon>Coccinelloidea</taxon>
        <taxon>Coccinellidae</taxon>
        <taxon>Scymninae</taxon>
        <taxon>Scymnini</taxon>
        <taxon>Cryptolaemus</taxon>
    </lineage>
</organism>
<accession>A0ABD2MM49</accession>
<dbReference type="Proteomes" id="UP001516400">
    <property type="component" value="Unassembled WGS sequence"/>
</dbReference>
<reference evidence="1 2" key="1">
    <citation type="journal article" date="2021" name="BMC Biol.">
        <title>Horizontally acquired antibacterial genes associated with adaptive radiation of ladybird beetles.</title>
        <authorList>
            <person name="Li H.S."/>
            <person name="Tang X.F."/>
            <person name="Huang Y.H."/>
            <person name="Xu Z.Y."/>
            <person name="Chen M.L."/>
            <person name="Du X.Y."/>
            <person name="Qiu B.Y."/>
            <person name="Chen P.T."/>
            <person name="Zhang W."/>
            <person name="Slipinski A."/>
            <person name="Escalona H.E."/>
            <person name="Waterhouse R.M."/>
            <person name="Zwick A."/>
            <person name="Pang H."/>
        </authorList>
    </citation>
    <scope>NUCLEOTIDE SEQUENCE [LARGE SCALE GENOMIC DNA]</scope>
    <source>
        <strain evidence="1">SYSU2018</strain>
    </source>
</reference>
<dbReference type="AlphaFoldDB" id="A0ABD2MM49"/>
<keyword evidence="2" id="KW-1185">Reference proteome</keyword>
<evidence type="ECO:0000313" key="2">
    <source>
        <dbReference type="Proteomes" id="UP001516400"/>
    </source>
</evidence>
<proteinExistence type="predicted"/>
<dbReference type="EMBL" id="JABFTP020000001">
    <property type="protein sequence ID" value="KAL3267483.1"/>
    <property type="molecule type" value="Genomic_DNA"/>
</dbReference>
<name>A0ABD2MM49_9CUCU</name>
<gene>
    <name evidence="1" type="ORF">HHI36_011606</name>
</gene>